<evidence type="ECO:0000313" key="2">
    <source>
        <dbReference type="EMBL" id="KAH9300713.1"/>
    </source>
</evidence>
<evidence type="ECO:0000313" key="3">
    <source>
        <dbReference type="Proteomes" id="UP000824469"/>
    </source>
</evidence>
<dbReference type="EMBL" id="JAHRHJ020000009">
    <property type="protein sequence ID" value="KAH9300713.1"/>
    <property type="molecule type" value="Genomic_DNA"/>
</dbReference>
<evidence type="ECO:0000259" key="1">
    <source>
        <dbReference type="PROSITE" id="PS50013"/>
    </source>
</evidence>
<sequence length="52" mass="6370">IELPELDKEGRIILESEKILQTRTKRLRTRDIKEYVIKWKNLSIEDVTWEDE</sequence>
<gene>
    <name evidence="2" type="ORF">KI387_012296</name>
</gene>
<dbReference type="InterPro" id="IPR016197">
    <property type="entry name" value="Chromo-like_dom_sf"/>
</dbReference>
<dbReference type="PROSITE" id="PS50013">
    <property type="entry name" value="CHROMO_2"/>
    <property type="match status" value="1"/>
</dbReference>
<dbReference type="SUPFAM" id="SSF54160">
    <property type="entry name" value="Chromo domain-like"/>
    <property type="match status" value="1"/>
</dbReference>
<dbReference type="AlphaFoldDB" id="A0AA38FFT0"/>
<feature type="non-terminal residue" evidence="2">
    <location>
        <position position="52"/>
    </location>
</feature>
<feature type="non-terminal residue" evidence="2">
    <location>
        <position position="1"/>
    </location>
</feature>
<accession>A0AA38FFT0</accession>
<comment type="caution">
    <text evidence="2">The sequence shown here is derived from an EMBL/GenBank/DDBJ whole genome shotgun (WGS) entry which is preliminary data.</text>
</comment>
<dbReference type="Pfam" id="PF00385">
    <property type="entry name" value="Chromo"/>
    <property type="match status" value="1"/>
</dbReference>
<name>A0AA38FFT0_TAXCH</name>
<dbReference type="InterPro" id="IPR000953">
    <property type="entry name" value="Chromo/chromo_shadow_dom"/>
</dbReference>
<dbReference type="InterPro" id="IPR023780">
    <property type="entry name" value="Chromo_domain"/>
</dbReference>
<dbReference type="Proteomes" id="UP000824469">
    <property type="component" value="Unassembled WGS sequence"/>
</dbReference>
<organism evidence="2 3">
    <name type="scientific">Taxus chinensis</name>
    <name type="common">Chinese yew</name>
    <name type="synonym">Taxus wallichiana var. chinensis</name>
    <dbReference type="NCBI Taxonomy" id="29808"/>
    <lineage>
        <taxon>Eukaryota</taxon>
        <taxon>Viridiplantae</taxon>
        <taxon>Streptophyta</taxon>
        <taxon>Embryophyta</taxon>
        <taxon>Tracheophyta</taxon>
        <taxon>Spermatophyta</taxon>
        <taxon>Pinopsida</taxon>
        <taxon>Pinidae</taxon>
        <taxon>Conifers II</taxon>
        <taxon>Cupressales</taxon>
        <taxon>Taxaceae</taxon>
        <taxon>Taxus</taxon>
    </lineage>
</organism>
<keyword evidence="3" id="KW-1185">Reference proteome</keyword>
<reference evidence="2 3" key="1">
    <citation type="journal article" date="2021" name="Nat. Plants">
        <title>The Taxus genome provides insights into paclitaxel biosynthesis.</title>
        <authorList>
            <person name="Xiong X."/>
            <person name="Gou J."/>
            <person name="Liao Q."/>
            <person name="Li Y."/>
            <person name="Zhou Q."/>
            <person name="Bi G."/>
            <person name="Li C."/>
            <person name="Du R."/>
            <person name="Wang X."/>
            <person name="Sun T."/>
            <person name="Guo L."/>
            <person name="Liang H."/>
            <person name="Lu P."/>
            <person name="Wu Y."/>
            <person name="Zhang Z."/>
            <person name="Ro D.K."/>
            <person name="Shang Y."/>
            <person name="Huang S."/>
            <person name="Yan J."/>
        </authorList>
    </citation>
    <scope>NUCLEOTIDE SEQUENCE [LARGE SCALE GENOMIC DNA]</scope>
    <source>
        <strain evidence="2">Ta-2019</strain>
    </source>
</reference>
<feature type="domain" description="Chromo" evidence="1">
    <location>
        <begin position="14"/>
        <end position="52"/>
    </location>
</feature>
<proteinExistence type="predicted"/>
<protein>
    <recommendedName>
        <fullName evidence="1">Chromo domain-containing protein</fullName>
    </recommendedName>
</protein>
<dbReference type="Gene3D" id="2.40.50.40">
    <property type="match status" value="1"/>
</dbReference>